<dbReference type="Proteomes" id="UP001157046">
    <property type="component" value="Unassembled WGS sequence"/>
</dbReference>
<proteinExistence type="predicted"/>
<name>A0ABQ6JA99_9GAMM</name>
<evidence type="ECO:0000259" key="2">
    <source>
        <dbReference type="Pfam" id="PF13511"/>
    </source>
</evidence>
<dbReference type="EMBL" id="BSUY01000001">
    <property type="protein sequence ID" value="GMA83706.1"/>
    <property type="molecule type" value="Genomic_DNA"/>
</dbReference>
<feature type="chain" id="PRO_5045124090" description="DUF4124 domain-containing protein" evidence="1">
    <location>
        <begin position="19"/>
        <end position="168"/>
    </location>
</feature>
<gene>
    <name evidence="3" type="ORF">GCM10025855_32390</name>
</gene>
<protein>
    <recommendedName>
        <fullName evidence="2">DUF4124 domain-containing protein</fullName>
    </recommendedName>
</protein>
<feature type="signal peptide" evidence="1">
    <location>
        <begin position="1"/>
        <end position="18"/>
    </location>
</feature>
<reference evidence="4" key="1">
    <citation type="journal article" date="2019" name="Int. J. Syst. Evol. Microbiol.">
        <title>The Global Catalogue of Microorganisms (GCM) 10K type strain sequencing project: providing services to taxonomists for standard genome sequencing and annotation.</title>
        <authorList>
            <consortium name="The Broad Institute Genomics Platform"/>
            <consortium name="The Broad Institute Genome Sequencing Center for Infectious Disease"/>
            <person name="Wu L."/>
            <person name="Ma J."/>
        </authorList>
    </citation>
    <scope>NUCLEOTIDE SEQUENCE [LARGE SCALE GENOMIC DNA]</scope>
    <source>
        <strain evidence="4">NBRC 102030</strain>
    </source>
</reference>
<organism evidence="3 4">
    <name type="scientific">Shewanella glacialipiscicola</name>
    <dbReference type="NCBI Taxonomy" id="614069"/>
    <lineage>
        <taxon>Bacteria</taxon>
        <taxon>Pseudomonadati</taxon>
        <taxon>Pseudomonadota</taxon>
        <taxon>Gammaproteobacteria</taxon>
        <taxon>Alteromonadales</taxon>
        <taxon>Shewanellaceae</taxon>
        <taxon>Shewanella</taxon>
    </lineage>
</organism>
<dbReference type="RefSeq" id="WP_220772343.1">
    <property type="nucleotide sequence ID" value="NZ_BPFC01000005.1"/>
</dbReference>
<dbReference type="Pfam" id="PF13511">
    <property type="entry name" value="DUF4124"/>
    <property type="match status" value="1"/>
</dbReference>
<keyword evidence="4" id="KW-1185">Reference proteome</keyword>
<keyword evidence="1" id="KW-0732">Signal</keyword>
<sequence>MRSLTLIGLMLFSMLAQAVVYKWVDKDGKVHYSDEPQPNAQIVELKDKTLNQISLPQPKTDIDDVNQAIESIQYQVNITAPNEEETVRDNNGDFEVVATITPELKGQYLMAIKLDGKPIGQPQVGNIFQLKNIDRGQHTLVVDAMTQNGKVFASSPPRKIFLHQATKR</sequence>
<accession>A0ABQ6JA99</accession>
<evidence type="ECO:0000313" key="4">
    <source>
        <dbReference type="Proteomes" id="UP001157046"/>
    </source>
</evidence>
<comment type="caution">
    <text evidence="3">The sequence shown here is derived from an EMBL/GenBank/DDBJ whole genome shotgun (WGS) entry which is preliminary data.</text>
</comment>
<evidence type="ECO:0000313" key="3">
    <source>
        <dbReference type="EMBL" id="GMA83706.1"/>
    </source>
</evidence>
<dbReference type="InterPro" id="IPR025392">
    <property type="entry name" value="DUF4124"/>
</dbReference>
<feature type="domain" description="DUF4124" evidence="2">
    <location>
        <begin position="9"/>
        <end position="49"/>
    </location>
</feature>
<evidence type="ECO:0000256" key="1">
    <source>
        <dbReference type="SAM" id="SignalP"/>
    </source>
</evidence>